<comment type="caution">
    <text evidence="4">The sequence shown here is derived from an EMBL/GenBank/DDBJ whole genome shotgun (WGS) entry which is preliminary data.</text>
</comment>
<dbReference type="InterPro" id="IPR032466">
    <property type="entry name" value="Metal_Hydrolase"/>
</dbReference>
<evidence type="ECO:0000313" key="5">
    <source>
        <dbReference type="Proteomes" id="UP000825935"/>
    </source>
</evidence>
<dbReference type="AlphaFoldDB" id="A0A8T2QCK2"/>
<dbReference type="InterPro" id="IPR006680">
    <property type="entry name" value="Amidohydro-rel"/>
</dbReference>
<gene>
    <name evidence="4" type="ORF">KP509_36G042300</name>
</gene>
<name>A0A8T2QCK2_CERRI</name>
<dbReference type="Proteomes" id="UP000825935">
    <property type="component" value="Chromosome 36"/>
</dbReference>
<dbReference type="FunFam" id="3.20.20.140:FF:000052">
    <property type="entry name" value="Catalytic/ hydrolase"/>
    <property type="match status" value="1"/>
</dbReference>
<dbReference type="Gene3D" id="3.20.20.140">
    <property type="entry name" value="Metal-dependent hydrolases"/>
    <property type="match status" value="1"/>
</dbReference>
<proteinExistence type="inferred from homology"/>
<dbReference type="Pfam" id="PF04909">
    <property type="entry name" value="Amidohydro_2"/>
    <property type="match status" value="1"/>
</dbReference>
<dbReference type="GO" id="GO:0016831">
    <property type="term" value="F:carboxy-lyase activity"/>
    <property type="evidence" value="ECO:0007669"/>
    <property type="project" value="UniProtKB-KW"/>
</dbReference>
<comment type="similarity">
    <text evidence="2">Belongs to the metallo-dependent hydrolases superfamily.</text>
</comment>
<dbReference type="PANTHER" id="PTHR21240:SF19">
    <property type="entry name" value="CATALYTIC_ HYDROLASE"/>
    <property type="match status" value="1"/>
</dbReference>
<sequence length="369" mass="41476">MSCFSRGPSSVSAWSCKCAENPQPSNSKPITTFRRSTFPFRILLSLSAAGAVAFLGRRVRAQQKSIEGKFLMSAQQSDIQKHWKIIDSHVHVWASPEEAKTFPYFPGQEPATIGSSDLLLKAMEEGGVDGALIVQQISHMFDHSYLSRVLQMNPGKFVGCCLANPSDGVEGVSELEGLVTKEGYQAVRFNPYLWPSNQKMTNAVGKALFAKAGELGILVGFMCFKGLLQHIEDIEQLCGEFPRTRVLIDHLGFCKPPLNDSEMRAWECLLGLSKYPQVYVKLSAFFRTSREQFPYEDLWPLFRTIIATFGPKRLLWGSDFPFVVDECGYTNARRVLELAKYDIGITDEDMQWIMGETAMQLFKGRWVPV</sequence>
<evidence type="ECO:0000259" key="3">
    <source>
        <dbReference type="Pfam" id="PF04909"/>
    </source>
</evidence>
<dbReference type="InterPro" id="IPR032465">
    <property type="entry name" value="ACMSD"/>
</dbReference>
<keyword evidence="2" id="KW-0210">Decarboxylase</keyword>
<feature type="domain" description="Amidohydrolase-related" evidence="3">
    <location>
        <begin position="86"/>
        <end position="363"/>
    </location>
</feature>
<dbReference type="EMBL" id="CM035441">
    <property type="protein sequence ID" value="KAH7281340.1"/>
    <property type="molecule type" value="Genomic_DNA"/>
</dbReference>
<accession>A0A8T2QCK2</accession>
<evidence type="ECO:0000256" key="2">
    <source>
        <dbReference type="RuleBase" id="RU366045"/>
    </source>
</evidence>
<organism evidence="4 5">
    <name type="scientific">Ceratopteris richardii</name>
    <name type="common">Triangle waterfern</name>
    <dbReference type="NCBI Taxonomy" id="49495"/>
    <lineage>
        <taxon>Eukaryota</taxon>
        <taxon>Viridiplantae</taxon>
        <taxon>Streptophyta</taxon>
        <taxon>Embryophyta</taxon>
        <taxon>Tracheophyta</taxon>
        <taxon>Polypodiopsida</taxon>
        <taxon>Polypodiidae</taxon>
        <taxon>Polypodiales</taxon>
        <taxon>Pteridineae</taxon>
        <taxon>Pteridaceae</taxon>
        <taxon>Parkerioideae</taxon>
        <taxon>Ceratopteris</taxon>
    </lineage>
</organism>
<evidence type="ECO:0000256" key="1">
    <source>
        <dbReference type="ARBA" id="ARBA00023239"/>
    </source>
</evidence>
<evidence type="ECO:0000313" key="4">
    <source>
        <dbReference type="EMBL" id="KAH7281340.1"/>
    </source>
</evidence>
<dbReference type="PANTHER" id="PTHR21240">
    <property type="entry name" value="2-AMINO-3-CARBOXYLMUCONATE-6-SEMIALDEHYDE DECARBOXYLASE"/>
    <property type="match status" value="1"/>
</dbReference>
<dbReference type="SUPFAM" id="SSF51556">
    <property type="entry name" value="Metallo-dependent hydrolases"/>
    <property type="match status" value="1"/>
</dbReference>
<dbReference type="OMA" id="AECGYKE"/>
<protein>
    <recommendedName>
        <fullName evidence="3">Amidohydrolase-related domain-containing protein</fullName>
    </recommendedName>
</protein>
<dbReference type="GO" id="GO:0016787">
    <property type="term" value="F:hydrolase activity"/>
    <property type="evidence" value="ECO:0007669"/>
    <property type="project" value="InterPro"/>
</dbReference>
<dbReference type="OrthoDB" id="2135488at2759"/>
<reference evidence="4" key="1">
    <citation type="submission" date="2021-08" db="EMBL/GenBank/DDBJ databases">
        <title>WGS assembly of Ceratopteris richardii.</title>
        <authorList>
            <person name="Marchant D.B."/>
            <person name="Chen G."/>
            <person name="Jenkins J."/>
            <person name="Shu S."/>
            <person name="Leebens-Mack J."/>
            <person name="Grimwood J."/>
            <person name="Schmutz J."/>
            <person name="Soltis P."/>
            <person name="Soltis D."/>
            <person name="Chen Z.-H."/>
        </authorList>
    </citation>
    <scope>NUCLEOTIDE SEQUENCE</scope>
    <source>
        <strain evidence="4">Whitten #5841</strain>
        <tissue evidence="4">Leaf</tissue>
    </source>
</reference>
<keyword evidence="5" id="KW-1185">Reference proteome</keyword>
<keyword evidence="1 2" id="KW-0456">Lyase</keyword>